<dbReference type="Gene3D" id="2.10.25.10">
    <property type="entry name" value="Laminin"/>
    <property type="match status" value="1"/>
</dbReference>
<proteinExistence type="predicted"/>
<name>V6TF23_GIAIN</name>
<feature type="compositionally biased region" description="Polar residues" evidence="1">
    <location>
        <begin position="11"/>
        <end position="20"/>
    </location>
</feature>
<dbReference type="EMBL" id="AHGT01000035">
    <property type="protein sequence ID" value="ESU37002.1"/>
    <property type="molecule type" value="Genomic_DNA"/>
</dbReference>
<gene>
    <name evidence="2" type="ORF">DHA2_152828</name>
</gene>
<evidence type="ECO:0000313" key="2">
    <source>
        <dbReference type="EMBL" id="ESU37002.1"/>
    </source>
</evidence>
<feature type="non-terminal residue" evidence="2">
    <location>
        <position position="1"/>
    </location>
</feature>
<dbReference type="VEuPathDB" id="GiardiaDB:GL50803_0091099"/>
<protein>
    <submittedName>
        <fullName evidence="2">Tenascin</fullName>
    </submittedName>
</protein>
<reference evidence="3" key="1">
    <citation type="submission" date="2012-02" db="EMBL/GenBank/DDBJ databases">
        <title>Genome sequencing of Giardia lamblia Genotypes A2 and B isolates (DH and GS) and comparative analysis with the genomes of Genotypes A1 and E (WB and Pig).</title>
        <authorList>
            <person name="Adam R."/>
            <person name="Dahlstrom E."/>
            <person name="Martens C."/>
            <person name="Bruno D."/>
            <person name="Barbian K."/>
            <person name="Porcella S.F."/>
            <person name="Nash T."/>
        </authorList>
    </citation>
    <scope>NUCLEOTIDE SEQUENCE</scope>
    <source>
        <strain evidence="3">DH</strain>
    </source>
</reference>
<feature type="region of interest" description="Disordered" evidence="1">
    <location>
        <begin position="1"/>
        <end position="23"/>
    </location>
</feature>
<sequence length="133" mass="14210">VAVRCSAGFSRGQQPKPTTKTARRHLPGLLSPRGCATRPGASSRSGFVANLTSSLLCRLDHSTMRHRCLCANVCTGHGECYKDACVCAEGYHGDLCDCRVRNIGAVAEVTASTAVFFGLLFLSAARCHRTPVR</sequence>
<evidence type="ECO:0000313" key="3">
    <source>
        <dbReference type="Proteomes" id="UP000018320"/>
    </source>
</evidence>
<reference evidence="2 3" key="2">
    <citation type="journal article" date="2013" name="Genome Biol. Evol.">
        <title>Genome sequencing of Giardia lamblia genotypes A2 and B isolates (DH and GS) and comparative analysis with the genomes of genotypes A1 and E (WB and Pig).</title>
        <authorList>
            <person name="Adam R.D."/>
            <person name="Dahlstrom E.W."/>
            <person name="Martens C.A."/>
            <person name="Bruno D.P."/>
            <person name="Barbian K.D."/>
            <person name="Ricklefs S.M."/>
            <person name="Hernandez M.M."/>
            <person name="Narla N.P."/>
            <person name="Patel R.B."/>
            <person name="Porcella S.F."/>
            <person name="Nash T.E."/>
        </authorList>
    </citation>
    <scope>NUCLEOTIDE SEQUENCE [LARGE SCALE GENOMIC DNA]</scope>
    <source>
        <strain evidence="2 3">DH</strain>
    </source>
</reference>
<dbReference type="Proteomes" id="UP000018320">
    <property type="component" value="Unassembled WGS sequence"/>
</dbReference>
<dbReference type="VEuPathDB" id="GiardiaDB:DHA2_152828"/>
<organism evidence="2 3">
    <name type="scientific">Giardia intestinalis</name>
    <name type="common">Giardia lamblia</name>
    <dbReference type="NCBI Taxonomy" id="5741"/>
    <lineage>
        <taxon>Eukaryota</taxon>
        <taxon>Metamonada</taxon>
        <taxon>Diplomonadida</taxon>
        <taxon>Hexamitidae</taxon>
        <taxon>Giardiinae</taxon>
        <taxon>Giardia</taxon>
    </lineage>
</organism>
<evidence type="ECO:0000256" key="1">
    <source>
        <dbReference type="SAM" id="MobiDB-lite"/>
    </source>
</evidence>
<dbReference type="AlphaFoldDB" id="V6TF23"/>
<accession>V6TF23</accession>
<comment type="caution">
    <text evidence="2">The sequence shown here is derived from an EMBL/GenBank/DDBJ whole genome shotgun (WGS) entry which is preliminary data.</text>
</comment>